<organism evidence="1 2">
    <name type="scientific">Psylliodes chrysocephalus</name>
    <dbReference type="NCBI Taxonomy" id="3402493"/>
    <lineage>
        <taxon>Eukaryota</taxon>
        <taxon>Metazoa</taxon>
        <taxon>Ecdysozoa</taxon>
        <taxon>Arthropoda</taxon>
        <taxon>Hexapoda</taxon>
        <taxon>Insecta</taxon>
        <taxon>Pterygota</taxon>
        <taxon>Neoptera</taxon>
        <taxon>Endopterygota</taxon>
        <taxon>Coleoptera</taxon>
        <taxon>Polyphaga</taxon>
        <taxon>Cucujiformia</taxon>
        <taxon>Chrysomeloidea</taxon>
        <taxon>Chrysomelidae</taxon>
        <taxon>Galerucinae</taxon>
        <taxon>Alticini</taxon>
        <taxon>Psylliodes</taxon>
    </lineage>
</organism>
<evidence type="ECO:0000313" key="1">
    <source>
        <dbReference type="EMBL" id="CAH1113749.1"/>
    </source>
</evidence>
<keyword evidence="2" id="KW-1185">Reference proteome</keyword>
<proteinExistence type="predicted"/>
<dbReference type="OrthoDB" id="6760518at2759"/>
<accession>A0A9P0GHE0</accession>
<dbReference type="EMBL" id="OV651819">
    <property type="protein sequence ID" value="CAH1113749.1"/>
    <property type="molecule type" value="Genomic_DNA"/>
</dbReference>
<dbReference type="AlphaFoldDB" id="A0A9P0GHE0"/>
<sequence>MPMVISRRPGNSIKKGKEEKPVFYSLEFKNSYPDRVLLGRKIFVNIHRRLTESGNFKRNTSVGRPQFELQQLKRLSYLRSKRTSTRKIGREFFLSTFESISLVTV</sequence>
<protein>
    <submittedName>
        <fullName evidence="1">Uncharacterized protein</fullName>
    </submittedName>
</protein>
<reference evidence="1" key="1">
    <citation type="submission" date="2022-01" db="EMBL/GenBank/DDBJ databases">
        <authorList>
            <person name="King R."/>
        </authorList>
    </citation>
    <scope>NUCLEOTIDE SEQUENCE</scope>
</reference>
<dbReference type="Proteomes" id="UP001153636">
    <property type="component" value="Chromosome 7"/>
</dbReference>
<evidence type="ECO:0000313" key="2">
    <source>
        <dbReference type="Proteomes" id="UP001153636"/>
    </source>
</evidence>
<gene>
    <name evidence="1" type="ORF">PSYICH_LOCUS13787</name>
</gene>
<name>A0A9P0GHE0_9CUCU</name>